<dbReference type="OrthoDB" id="7667197at2"/>
<evidence type="ECO:0000256" key="1">
    <source>
        <dbReference type="SAM" id="MobiDB-lite"/>
    </source>
</evidence>
<dbReference type="HOGENOM" id="CLU_2106729_0_0_5"/>
<sequence>MPVLCALALTLVAFAHRPVSVEPPSLDADLAAYLMLGGSLDDLCRPGADGDGPVAYDHCPACTLAKAFGLATAAVGVVSDVVWTVERPSFGTTSAISQHGPRAPPARGPPPLRMI</sequence>
<dbReference type="eggNOG" id="ENOG5031AFC">
    <property type="taxonomic scope" value="Bacteria"/>
</dbReference>
<reference evidence="3 4" key="1">
    <citation type="journal article" date="2011" name="J. Bacteriol.">
        <title>Complete genome sequence of Polymorphum gilvum SL003B-26A1T, a crude oil-degrading bacterium from oil-polluted saline soil.</title>
        <authorList>
            <person name="Li S.G."/>
            <person name="Tang Y.Q."/>
            <person name="Nie Y."/>
            <person name="Cai M."/>
            <person name="Wu X.L."/>
        </authorList>
    </citation>
    <scope>NUCLEOTIDE SEQUENCE [LARGE SCALE GENOMIC DNA]</scope>
    <source>
        <strain evidence="4">LMG 25793 / CGMCC 1.9160 / SL003B-26A1</strain>
    </source>
</reference>
<name>F2J3G7_POLGS</name>
<accession>F2J3G7</accession>
<gene>
    <name evidence="3" type="ordered locus">SL003B_2568</name>
</gene>
<evidence type="ECO:0000313" key="4">
    <source>
        <dbReference type="Proteomes" id="UP000008130"/>
    </source>
</evidence>
<feature type="chain" id="PRO_5013152837" description="DUF2946 domain-containing protein" evidence="2">
    <location>
        <begin position="16"/>
        <end position="115"/>
    </location>
</feature>
<keyword evidence="4" id="KW-1185">Reference proteome</keyword>
<dbReference type="Proteomes" id="UP000008130">
    <property type="component" value="Chromosome"/>
</dbReference>
<evidence type="ECO:0008006" key="5">
    <source>
        <dbReference type="Google" id="ProtNLM"/>
    </source>
</evidence>
<dbReference type="KEGG" id="pgv:SL003B_2568"/>
<dbReference type="RefSeq" id="WP_013653306.1">
    <property type="nucleotide sequence ID" value="NC_015259.1"/>
</dbReference>
<evidence type="ECO:0000313" key="3">
    <source>
        <dbReference type="EMBL" id="ADZ70992.1"/>
    </source>
</evidence>
<dbReference type="EMBL" id="CP002568">
    <property type="protein sequence ID" value="ADZ70992.1"/>
    <property type="molecule type" value="Genomic_DNA"/>
</dbReference>
<keyword evidence="2" id="KW-0732">Signal</keyword>
<proteinExistence type="predicted"/>
<organism evidence="3 4">
    <name type="scientific">Polymorphum gilvum (strain LMG 25793 / CGMCC 1.9160 / SL003B-26A1)</name>
    <dbReference type="NCBI Taxonomy" id="991905"/>
    <lineage>
        <taxon>Bacteria</taxon>
        <taxon>Pseudomonadati</taxon>
        <taxon>Pseudomonadota</taxon>
        <taxon>Alphaproteobacteria</taxon>
        <taxon>Rhodobacterales</taxon>
        <taxon>Paracoccaceae</taxon>
        <taxon>Polymorphum</taxon>
    </lineage>
</organism>
<feature type="region of interest" description="Disordered" evidence="1">
    <location>
        <begin position="92"/>
        <end position="115"/>
    </location>
</feature>
<evidence type="ECO:0000256" key="2">
    <source>
        <dbReference type="SAM" id="SignalP"/>
    </source>
</evidence>
<protein>
    <recommendedName>
        <fullName evidence="5">DUF2946 domain-containing protein</fullName>
    </recommendedName>
</protein>
<feature type="compositionally biased region" description="Pro residues" evidence="1">
    <location>
        <begin position="102"/>
        <end position="115"/>
    </location>
</feature>
<dbReference type="AlphaFoldDB" id="F2J3G7"/>
<feature type="signal peptide" evidence="2">
    <location>
        <begin position="1"/>
        <end position="15"/>
    </location>
</feature>